<reference evidence="1 2" key="1">
    <citation type="journal article" date="2010" name="Nature">
        <title>Genome sequencing and analysis of the model grass Brachypodium distachyon.</title>
        <authorList>
            <consortium name="International Brachypodium Initiative"/>
        </authorList>
    </citation>
    <scope>NUCLEOTIDE SEQUENCE [LARGE SCALE GENOMIC DNA]</scope>
    <source>
        <strain evidence="1 2">Bd21</strain>
    </source>
</reference>
<accession>A0A0Q3GL61</accession>
<keyword evidence="3" id="KW-1185">Reference proteome</keyword>
<evidence type="ECO:0000313" key="3">
    <source>
        <dbReference type="Proteomes" id="UP000008810"/>
    </source>
</evidence>
<sequence length="132" mass="14557">MVPVLMELFSTCSDLPNTITKPLAYNCGKIDKNNLKRGKISQNNLRRKRFQGTNPFVPHHPPGRCILLCRAPDEGFAHCQRGIAFHVAARAAPWSGAWHCGVPRPGLGRCTLVTISLGRSFHCFSSACEAAW</sequence>
<dbReference type="InParanoid" id="A0A0Q3GL61"/>
<protein>
    <submittedName>
        <fullName evidence="1 2">Uncharacterized protein</fullName>
    </submittedName>
</protein>
<evidence type="ECO:0000313" key="2">
    <source>
        <dbReference type="EnsemblPlants" id="KQK11896"/>
    </source>
</evidence>
<reference evidence="1" key="2">
    <citation type="submission" date="2017-06" db="EMBL/GenBank/DDBJ databases">
        <title>WGS assembly of Brachypodium distachyon.</title>
        <authorList>
            <consortium name="The International Brachypodium Initiative"/>
            <person name="Lucas S."/>
            <person name="Harmon-Smith M."/>
            <person name="Lail K."/>
            <person name="Tice H."/>
            <person name="Grimwood J."/>
            <person name="Bruce D."/>
            <person name="Barry K."/>
            <person name="Shu S."/>
            <person name="Lindquist E."/>
            <person name="Wang M."/>
            <person name="Pitluck S."/>
            <person name="Vogel J.P."/>
            <person name="Garvin D.F."/>
            <person name="Mockler T.C."/>
            <person name="Schmutz J."/>
            <person name="Rokhsar D."/>
            <person name="Bevan M.W."/>
        </authorList>
    </citation>
    <scope>NUCLEOTIDE SEQUENCE</scope>
    <source>
        <strain evidence="1">Bd21</strain>
    </source>
</reference>
<gene>
    <name evidence="1" type="ORF">BRADI_1g00366v3</name>
</gene>
<dbReference type="EMBL" id="CM000880">
    <property type="protein sequence ID" value="KQK11896.1"/>
    <property type="molecule type" value="Genomic_DNA"/>
</dbReference>
<dbReference type="EnsemblPlants" id="KQK11896">
    <property type="protein sequence ID" value="KQK11896"/>
    <property type="gene ID" value="BRADI_1g00366v3"/>
</dbReference>
<dbReference type="Gramene" id="KQK11896">
    <property type="protein sequence ID" value="KQK11896"/>
    <property type="gene ID" value="BRADI_1g00366v3"/>
</dbReference>
<evidence type="ECO:0000313" key="1">
    <source>
        <dbReference type="EMBL" id="KQK11896.1"/>
    </source>
</evidence>
<name>A0A0Q3GL61_BRADI</name>
<proteinExistence type="predicted"/>
<dbReference type="AlphaFoldDB" id="A0A0Q3GL61"/>
<organism evidence="1">
    <name type="scientific">Brachypodium distachyon</name>
    <name type="common">Purple false brome</name>
    <name type="synonym">Trachynia distachya</name>
    <dbReference type="NCBI Taxonomy" id="15368"/>
    <lineage>
        <taxon>Eukaryota</taxon>
        <taxon>Viridiplantae</taxon>
        <taxon>Streptophyta</taxon>
        <taxon>Embryophyta</taxon>
        <taxon>Tracheophyta</taxon>
        <taxon>Spermatophyta</taxon>
        <taxon>Magnoliopsida</taxon>
        <taxon>Liliopsida</taxon>
        <taxon>Poales</taxon>
        <taxon>Poaceae</taxon>
        <taxon>BOP clade</taxon>
        <taxon>Pooideae</taxon>
        <taxon>Stipodae</taxon>
        <taxon>Brachypodieae</taxon>
        <taxon>Brachypodium</taxon>
    </lineage>
</organism>
<reference evidence="2" key="3">
    <citation type="submission" date="2018-08" db="UniProtKB">
        <authorList>
            <consortium name="EnsemblPlants"/>
        </authorList>
    </citation>
    <scope>IDENTIFICATION</scope>
    <source>
        <strain evidence="2">cv. Bd21</strain>
    </source>
</reference>
<dbReference type="Proteomes" id="UP000008810">
    <property type="component" value="Chromosome 1"/>
</dbReference>